<keyword evidence="2" id="KW-0238">DNA-binding</keyword>
<dbReference type="InterPro" id="IPR036388">
    <property type="entry name" value="WH-like_DNA-bd_sf"/>
</dbReference>
<evidence type="ECO:0000259" key="4">
    <source>
        <dbReference type="PROSITE" id="PS50043"/>
    </source>
</evidence>
<evidence type="ECO:0000313" key="5">
    <source>
        <dbReference type="EMBL" id="BBZ27565.1"/>
    </source>
</evidence>
<dbReference type="PANTHER" id="PTHR44688:SF16">
    <property type="entry name" value="DNA-BINDING TRANSCRIPTIONAL ACTIVATOR DEVR_DOSR"/>
    <property type="match status" value="1"/>
</dbReference>
<keyword evidence="1" id="KW-0805">Transcription regulation</keyword>
<organism evidence="5 6">
    <name type="scientific">Mycolicibacterium madagascariense</name>
    <dbReference type="NCBI Taxonomy" id="212765"/>
    <lineage>
        <taxon>Bacteria</taxon>
        <taxon>Bacillati</taxon>
        <taxon>Actinomycetota</taxon>
        <taxon>Actinomycetes</taxon>
        <taxon>Mycobacteriales</taxon>
        <taxon>Mycobacteriaceae</taxon>
        <taxon>Mycolicibacterium</taxon>
    </lineage>
</organism>
<evidence type="ECO:0000313" key="6">
    <source>
        <dbReference type="Proteomes" id="UP000466517"/>
    </source>
</evidence>
<dbReference type="PROSITE" id="PS50043">
    <property type="entry name" value="HTH_LUXR_2"/>
    <property type="match status" value="1"/>
</dbReference>
<dbReference type="PROSITE" id="PS00622">
    <property type="entry name" value="HTH_LUXR_1"/>
    <property type="match status" value="1"/>
</dbReference>
<evidence type="ECO:0000256" key="3">
    <source>
        <dbReference type="ARBA" id="ARBA00023163"/>
    </source>
</evidence>
<dbReference type="AlphaFoldDB" id="A0A7I7XDR5"/>
<evidence type="ECO:0000256" key="1">
    <source>
        <dbReference type="ARBA" id="ARBA00023015"/>
    </source>
</evidence>
<dbReference type="SMART" id="SM00421">
    <property type="entry name" value="HTH_LUXR"/>
    <property type="match status" value="1"/>
</dbReference>
<dbReference type="InterPro" id="IPR027417">
    <property type="entry name" value="P-loop_NTPase"/>
</dbReference>
<feature type="domain" description="HTH luxR-type" evidence="4">
    <location>
        <begin position="802"/>
        <end position="869"/>
    </location>
</feature>
<keyword evidence="3" id="KW-0804">Transcription</keyword>
<dbReference type="Pfam" id="PF00196">
    <property type="entry name" value="GerE"/>
    <property type="match status" value="1"/>
</dbReference>
<dbReference type="CDD" id="cd06170">
    <property type="entry name" value="LuxR_C_like"/>
    <property type="match status" value="1"/>
</dbReference>
<sequence length="869" mass="91720">MIDDRAGLNATLDAALTDPDGSGIALFGAAGVGKTVLARAGVRRWSSAQGAEALVRWVSATASTREIPFGAFAHLIDVPPGSNPAAVLRTAKAELCPPAGHPVLLVIDDAHLLDGYSATLVHQMVTTSRARVLITCRSGEPTPEAITAVWKDGHLPRLDVGSLTAREVTRVMESVLGGPVSVGAAERVFTLSQGNPLFLRHLVEGARQHDGVHLQRGEWQWTGPTTLNDPLLDLIDTALRDLPAGTLEALRYLAIEEPLPVAVLASLVDEEALEDGERVAALRITSHAGQLHAFSGHPLYTERLRAAMGHLHARRLRTELVHALTQRDVPVPAVSPVDRLRLTALALDSDAPPPLADLTGAAWQAMFLGDFELTERLASAALARSGDLAARMTLAQAVCWQGRGSDAEEILDAVDPADLSGFELVYWAICKAANEFWMLRRAEQAASWLTQLRARITEPTQLATIDGLASQFAMNLGRLDDCLRLADAVLTTPGVQDLAVAWAASAAALSCARLGRLQDVPQHVSRTASVEQPDGVRYGAALGEAHTAILQGRVDVAANVATHHLQISERRQPAHASGQVLVGHVQVIAGDLPAAIAHLRGATEYYQQTGNAWGALNSSWLATALGQLGDAAGAAAALADADRLHDARTTIHLPELRQARVWTLAAERNLVGARAAARTAITTATATGQLGPALLAHHDALRLGDVTALAELIRLTRRIDCAYGTLVLAHAQALAANDGKRLERVATQLEDAGLRCAAADAAAQAATAHGSAGHTGEALRARATAARLRQGCGQPMTPALQAALQPLPLTGREHQIAVLVAAGHTNKSIAEQLTLSVRTVETHVLRACTKLGAANRAQLTYAVNAAHDL</sequence>
<name>A0A7I7XDR5_9MYCO</name>
<accession>A0A7I7XDR5</accession>
<dbReference type="Proteomes" id="UP000466517">
    <property type="component" value="Chromosome"/>
</dbReference>
<keyword evidence="6" id="KW-1185">Reference proteome</keyword>
<dbReference type="SUPFAM" id="SSF46894">
    <property type="entry name" value="C-terminal effector domain of the bipartite response regulators"/>
    <property type="match status" value="1"/>
</dbReference>
<dbReference type="Gene3D" id="1.10.10.10">
    <property type="entry name" value="Winged helix-like DNA-binding domain superfamily/Winged helix DNA-binding domain"/>
    <property type="match status" value="1"/>
</dbReference>
<dbReference type="EMBL" id="AP022610">
    <property type="protein sequence ID" value="BBZ27565.1"/>
    <property type="molecule type" value="Genomic_DNA"/>
</dbReference>
<dbReference type="InterPro" id="IPR016032">
    <property type="entry name" value="Sig_transdc_resp-reg_C-effctor"/>
</dbReference>
<dbReference type="KEGG" id="mmag:MMAD_18600"/>
<dbReference type="GO" id="GO:0006355">
    <property type="term" value="P:regulation of DNA-templated transcription"/>
    <property type="evidence" value="ECO:0007669"/>
    <property type="project" value="InterPro"/>
</dbReference>
<dbReference type="PRINTS" id="PR00038">
    <property type="entry name" value="HTHLUXR"/>
</dbReference>
<reference evidence="5 6" key="1">
    <citation type="journal article" date="2019" name="Emerg. Microbes Infect.">
        <title>Comprehensive subspecies identification of 175 nontuberculous mycobacteria species based on 7547 genomic profiles.</title>
        <authorList>
            <person name="Matsumoto Y."/>
            <person name="Kinjo T."/>
            <person name="Motooka D."/>
            <person name="Nabeya D."/>
            <person name="Jung N."/>
            <person name="Uechi K."/>
            <person name="Horii T."/>
            <person name="Iida T."/>
            <person name="Fujita J."/>
            <person name="Nakamura S."/>
        </authorList>
    </citation>
    <scope>NUCLEOTIDE SEQUENCE [LARGE SCALE GENOMIC DNA]</scope>
    <source>
        <strain evidence="5 6">JCM 13574</strain>
    </source>
</reference>
<protein>
    <submittedName>
        <fullName evidence="5">Transcriptional regulator</fullName>
    </submittedName>
</protein>
<gene>
    <name evidence="5" type="ORF">MMAD_18600</name>
</gene>
<dbReference type="SMART" id="SM00382">
    <property type="entry name" value="AAA"/>
    <property type="match status" value="1"/>
</dbReference>
<dbReference type="InterPro" id="IPR000792">
    <property type="entry name" value="Tscrpt_reg_LuxR_C"/>
</dbReference>
<evidence type="ECO:0000256" key="2">
    <source>
        <dbReference type="ARBA" id="ARBA00023125"/>
    </source>
</evidence>
<dbReference type="GO" id="GO:0003677">
    <property type="term" value="F:DNA binding"/>
    <property type="evidence" value="ECO:0007669"/>
    <property type="project" value="UniProtKB-KW"/>
</dbReference>
<dbReference type="InterPro" id="IPR003593">
    <property type="entry name" value="AAA+_ATPase"/>
</dbReference>
<dbReference type="PANTHER" id="PTHR44688">
    <property type="entry name" value="DNA-BINDING TRANSCRIPTIONAL ACTIVATOR DEVR_DOSR"/>
    <property type="match status" value="1"/>
</dbReference>
<dbReference type="Gene3D" id="3.40.50.300">
    <property type="entry name" value="P-loop containing nucleotide triphosphate hydrolases"/>
    <property type="match status" value="1"/>
</dbReference>
<dbReference type="SUPFAM" id="SSF52540">
    <property type="entry name" value="P-loop containing nucleoside triphosphate hydrolases"/>
    <property type="match status" value="1"/>
</dbReference>
<proteinExistence type="predicted"/>